<keyword evidence="1" id="KW-0805">Transcription regulation</keyword>
<dbReference type="CDD" id="cd21750">
    <property type="entry name" value="ZnB-Zn_SUZ12"/>
    <property type="match status" value="1"/>
</dbReference>
<dbReference type="EMBL" id="KZ308568">
    <property type="protein sequence ID" value="KAG8231689.1"/>
    <property type="molecule type" value="Genomic_DNA"/>
</dbReference>
<feature type="region of interest" description="Disordered" evidence="3">
    <location>
        <begin position="111"/>
        <end position="130"/>
    </location>
</feature>
<feature type="compositionally biased region" description="Polar residues" evidence="3">
    <location>
        <begin position="192"/>
        <end position="210"/>
    </location>
</feature>
<sequence length="687" mass="74985">MRTRNMISPIFLNRTLAYMKGRMSRTNLGRQTFRVDSLLDRALAKQREASRPDRPLSSYMTLTFIGFYDKKVESSQDTVLVETFLVKICHKKRKDVSSPIMQVCVGTSEVTINPSEDVDPSKGPMPQAPTVSIPTESFSLSNGHLVKSYMLLLRVHSASIKNSFISDATNSSHNDQDSAGEPPPKRRRSSSIPVSQQGMQRSTENDNGNGESRLYGAELVVYDRHNRCLLTDGDYELALQVSQIYTPPQGQQNEGVSLRGSNCFNHANGQGPPLRASPRKHSSWETVGEHIAEDLGPFEAFSRGPTLKFRLKWTPEASNSLVERPRPLRPRPGSEQGVHTSQSQQSQQQSSSVPSSTPNSTPSTDGDKENSRPDSAGGIGCRVGRRKTSSLGNDNASQQQQDGTVALPPASGVTVHQNGVHHPHNHQMSQQPKLQIVYQFIYNSSSRQQTEACEDLHCPWCSLDCVSLYALLKHLKLCHSRFLFTYVPIPEGARIDVSINEHHDGSYSGGPHDLLSQPPGLAFSRDGPVRRTSVTHVLVCRPPRNRMSLQGTPHQMGASSGHHPHLNSMLPLGTVVNGAYSSQGYGSGASSLQQRNGSALLPMPVANHHGGQGSASSQNHQTNSQQAVAPYAAPQGGNGPYSQGCLQDAAVGWCGPGSRPSLAEFLQPEALAEEEFHNHRSYITGHN</sequence>
<gene>
    <name evidence="5" type="ORF">J437_LFUL007464</name>
</gene>
<proteinExistence type="predicted"/>
<evidence type="ECO:0000256" key="2">
    <source>
        <dbReference type="ARBA" id="ARBA00023163"/>
    </source>
</evidence>
<comment type="caution">
    <text evidence="5">The sequence shown here is derived from an EMBL/GenBank/DDBJ whole genome shotgun (WGS) entry which is preliminary data.</text>
</comment>
<keyword evidence="6" id="KW-1185">Reference proteome</keyword>
<feature type="region of interest" description="Disordered" evidence="3">
    <location>
        <begin position="166"/>
        <end position="211"/>
    </location>
</feature>
<protein>
    <recommendedName>
        <fullName evidence="4">Polycomb protein SUZ12-like zinc finger domain-containing protein</fullName>
    </recommendedName>
</protein>
<feature type="non-terminal residue" evidence="5">
    <location>
        <position position="687"/>
    </location>
</feature>
<evidence type="ECO:0000256" key="1">
    <source>
        <dbReference type="ARBA" id="ARBA00023015"/>
    </source>
</evidence>
<dbReference type="PANTHER" id="PTHR22597">
    <property type="entry name" value="POLYCOMB GROUP PROTEIN"/>
    <property type="match status" value="1"/>
</dbReference>
<dbReference type="Proteomes" id="UP000792457">
    <property type="component" value="Unassembled WGS sequence"/>
</dbReference>
<evidence type="ECO:0000256" key="3">
    <source>
        <dbReference type="SAM" id="MobiDB-lite"/>
    </source>
</evidence>
<organism evidence="5 6">
    <name type="scientific">Ladona fulva</name>
    <name type="common">Scarce chaser dragonfly</name>
    <name type="synonym">Libellula fulva</name>
    <dbReference type="NCBI Taxonomy" id="123851"/>
    <lineage>
        <taxon>Eukaryota</taxon>
        <taxon>Metazoa</taxon>
        <taxon>Ecdysozoa</taxon>
        <taxon>Arthropoda</taxon>
        <taxon>Hexapoda</taxon>
        <taxon>Insecta</taxon>
        <taxon>Pterygota</taxon>
        <taxon>Palaeoptera</taxon>
        <taxon>Odonata</taxon>
        <taxon>Epiprocta</taxon>
        <taxon>Anisoptera</taxon>
        <taxon>Libelluloidea</taxon>
        <taxon>Libellulidae</taxon>
        <taxon>Ladona</taxon>
    </lineage>
</organism>
<dbReference type="AlphaFoldDB" id="A0A8K0KCJ8"/>
<evidence type="ECO:0000313" key="6">
    <source>
        <dbReference type="Proteomes" id="UP000792457"/>
    </source>
</evidence>
<accession>A0A8K0KCJ8</accession>
<dbReference type="OrthoDB" id="166746at2759"/>
<reference evidence="5" key="1">
    <citation type="submission" date="2013-04" db="EMBL/GenBank/DDBJ databases">
        <authorList>
            <person name="Qu J."/>
            <person name="Murali S.C."/>
            <person name="Bandaranaike D."/>
            <person name="Bellair M."/>
            <person name="Blankenburg K."/>
            <person name="Chao H."/>
            <person name="Dinh H."/>
            <person name="Doddapaneni H."/>
            <person name="Downs B."/>
            <person name="Dugan-Rocha S."/>
            <person name="Elkadiri S."/>
            <person name="Gnanaolivu R.D."/>
            <person name="Hernandez B."/>
            <person name="Javaid M."/>
            <person name="Jayaseelan J.C."/>
            <person name="Lee S."/>
            <person name="Li M."/>
            <person name="Ming W."/>
            <person name="Munidasa M."/>
            <person name="Muniz J."/>
            <person name="Nguyen L."/>
            <person name="Ongeri F."/>
            <person name="Osuji N."/>
            <person name="Pu L.-L."/>
            <person name="Puazo M."/>
            <person name="Qu C."/>
            <person name="Quiroz J."/>
            <person name="Raj R."/>
            <person name="Weissenberger G."/>
            <person name="Xin Y."/>
            <person name="Zou X."/>
            <person name="Han Y."/>
            <person name="Richards S."/>
            <person name="Worley K."/>
            <person name="Muzny D."/>
            <person name="Gibbs R."/>
        </authorList>
    </citation>
    <scope>NUCLEOTIDE SEQUENCE</scope>
    <source>
        <strain evidence="5">Sampled in the wild</strain>
    </source>
</reference>
<feature type="region of interest" description="Disordered" evidence="3">
    <location>
        <begin position="265"/>
        <end position="285"/>
    </location>
</feature>
<feature type="compositionally biased region" description="Polar residues" evidence="3">
    <location>
        <begin position="389"/>
        <end position="403"/>
    </location>
</feature>
<keyword evidence="2" id="KW-0804">Transcription</keyword>
<dbReference type="InterPro" id="IPR057540">
    <property type="entry name" value="Znf_SUZ12"/>
</dbReference>
<evidence type="ECO:0000259" key="4">
    <source>
        <dbReference type="Pfam" id="PF23320"/>
    </source>
</evidence>
<dbReference type="PANTHER" id="PTHR22597:SF0">
    <property type="entry name" value="POLYCOMB PROTEIN SUZ12"/>
    <property type="match status" value="1"/>
</dbReference>
<dbReference type="GO" id="GO:0016586">
    <property type="term" value="C:RSC-type complex"/>
    <property type="evidence" value="ECO:0007669"/>
    <property type="project" value="TreeGrafter"/>
</dbReference>
<feature type="compositionally biased region" description="Low complexity" evidence="3">
    <location>
        <begin position="340"/>
        <end position="364"/>
    </location>
</feature>
<reference evidence="5" key="2">
    <citation type="submission" date="2017-10" db="EMBL/GenBank/DDBJ databases">
        <title>Ladona fulva Genome sequencing and assembly.</title>
        <authorList>
            <person name="Murali S."/>
            <person name="Richards S."/>
            <person name="Bandaranaike D."/>
            <person name="Bellair M."/>
            <person name="Blankenburg K."/>
            <person name="Chao H."/>
            <person name="Dinh H."/>
            <person name="Doddapaneni H."/>
            <person name="Dugan-Rocha S."/>
            <person name="Elkadiri S."/>
            <person name="Gnanaolivu R."/>
            <person name="Hernandez B."/>
            <person name="Skinner E."/>
            <person name="Javaid M."/>
            <person name="Lee S."/>
            <person name="Li M."/>
            <person name="Ming W."/>
            <person name="Munidasa M."/>
            <person name="Muniz J."/>
            <person name="Nguyen L."/>
            <person name="Hughes D."/>
            <person name="Osuji N."/>
            <person name="Pu L.-L."/>
            <person name="Puazo M."/>
            <person name="Qu C."/>
            <person name="Quiroz J."/>
            <person name="Raj R."/>
            <person name="Weissenberger G."/>
            <person name="Xin Y."/>
            <person name="Zou X."/>
            <person name="Han Y."/>
            <person name="Worley K."/>
            <person name="Muzny D."/>
            <person name="Gibbs R."/>
        </authorList>
    </citation>
    <scope>NUCLEOTIDE SEQUENCE</scope>
    <source>
        <strain evidence="5">Sampled in the wild</strain>
    </source>
</reference>
<dbReference type="CDD" id="cd21740">
    <property type="entry name" value="C2_II_SUZ12"/>
    <property type="match status" value="1"/>
</dbReference>
<name>A0A8K0KCJ8_LADFU</name>
<dbReference type="GO" id="GO:0035098">
    <property type="term" value="C:ESC/E(Z) complex"/>
    <property type="evidence" value="ECO:0007669"/>
    <property type="project" value="TreeGrafter"/>
</dbReference>
<evidence type="ECO:0000313" key="5">
    <source>
        <dbReference type="EMBL" id="KAG8231689.1"/>
    </source>
</evidence>
<dbReference type="Pfam" id="PF23320">
    <property type="entry name" value="Zn_SUZ12"/>
    <property type="match status" value="1"/>
</dbReference>
<feature type="domain" description="Polycomb protein SUZ12-like zinc finger" evidence="4">
    <location>
        <begin position="435"/>
        <end position="501"/>
    </location>
</feature>
<dbReference type="GO" id="GO:0031490">
    <property type="term" value="F:chromatin DNA binding"/>
    <property type="evidence" value="ECO:0007669"/>
    <property type="project" value="TreeGrafter"/>
</dbReference>
<feature type="region of interest" description="Disordered" evidence="3">
    <location>
        <begin position="318"/>
        <end position="430"/>
    </location>
</feature>